<feature type="compositionally biased region" description="Gly residues" evidence="1">
    <location>
        <begin position="781"/>
        <end position="796"/>
    </location>
</feature>
<feature type="compositionally biased region" description="Low complexity" evidence="1">
    <location>
        <begin position="85"/>
        <end position="95"/>
    </location>
</feature>
<dbReference type="Proteomes" id="UP000239649">
    <property type="component" value="Unassembled WGS sequence"/>
</dbReference>
<feature type="compositionally biased region" description="Low complexity" evidence="1">
    <location>
        <begin position="671"/>
        <end position="705"/>
    </location>
</feature>
<comment type="caution">
    <text evidence="2">The sequence shown here is derived from an EMBL/GenBank/DDBJ whole genome shotgun (WGS) entry which is preliminary data.</text>
</comment>
<feature type="region of interest" description="Disordered" evidence="1">
    <location>
        <begin position="830"/>
        <end position="864"/>
    </location>
</feature>
<feature type="region of interest" description="Disordered" evidence="1">
    <location>
        <begin position="638"/>
        <end position="739"/>
    </location>
</feature>
<evidence type="ECO:0000313" key="3">
    <source>
        <dbReference type="Proteomes" id="UP000239649"/>
    </source>
</evidence>
<proteinExistence type="predicted"/>
<feature type="region of interest" description="Disordered" evidence="1">
    <location>
        <begin position="360"/>
        <end position="386"/>
    </location>
</feature>
<feature type="compositionally biased region" description="Gly residues" evidence="1">
    <location>
        <begin position="529"/>
        <end position="543"/>
    </location>
</feature>
<organism evidence="2 3">
    <name type="scientific">Micractinium conductrix</name>
    <dbReference type="NCBI Taxonomy" id="554055"/>
    <lineage>
        <taxon>Eukaryota</taxon>
        <taxon>Viridiplantae</taxon>
        <taxon>Chlorophyta</taxon>
        <taxon>core chlorophytes</taxon>
        <taxon>Trebouxiophyceae</taxon>
        <taxon>Chlorellales</taxon>
        <taxon>Chlorellaceae</taxon>
        <taxon>Chlorella clade</taxon>
        <taxon>Micractinium</taxon>
    </lineage>
</organism>
<dbReference type="STRING" id="554055.A0A2P6V6R5"/>
<gene>
    <name evidence="2" type="ORF">C2E20_6755</name>
</gene>
<feature type="region of interest" description="Disordered" evidence="1">
    <location>
        <begin position="757"/>
        <end position="807"/>
    </location>
</feature>
<dbReference type="OrthoDB" id="27237at2759"/>
<dbReference type="InterPro" id="IPR010770">
    <property type="entry name" value="Ecd"/>
</dbReference>
<dbReference type="PANTHER" id="PTHR13060:SF0">
    <property type="entry name" value="PROTEIN ECDYSONELESS HOMOLOG"/>
    <property type="match status" value="1"/>
</dbReference>
<feature type="compositionally biased region" description="Low complexity" evidence="1">
    <location>
        <begin position="363"/>
        <end position="386"/>
    </location>
</feature>
<feature type="compositionally biased region" description="Polar residues" evidence="1">
    <location>
        <begin position="854"/>
        <end position="864"/>
    </location>
</feature>
<dbReference type="EMBL" id="LHPF02000024">
    <property type="protein sequence ID" value="PSC69768.1"/>
    <property type="molecule type" value="Genomic_DNA"/>
</dbReference>
<feature type="compositionally biased region" description="Low complexity" evidence="1">
    <location>
        <begin position="766"/>
        <end position="780"/>
    </location>
</feature>
<dbReference type="AlphaFoldDB" id="A0A2P6V6R5"/>
<dbReference type="PANTHER" id="PTHR13060">
    <property type="entry name" value="SGT1 PROTEIN HSGT1 SUPPRESSOR OF GCR2"/>
    <property type="match status" value="1"/>
</dbReference>
<keyword evidence="3" id="KW-1185">Reference proteome</keyword>
<feature type="compositionally biased region" description="Low complexity" evidence="1">
    <location>
        <begin position="834"/>
        <end position="853"/>
    </location>
</feature>
<protein>
    <submittedName>
        <fullName evidence="2">Ecdysoneless-like protein</fullName>
    </submittedName>
</protein>
<evidence type="ECO:0000256" key="1">
    <source>
        <dbReference type="SAM" id="MobiDB-lite"/>
    </source>
</evidence>
<feature type="region of interest" description="Disordered" evidence="1">
    <location>
        <begin position="497"/>
        <end position="554"/>
    </location>
</feature>
<accession>A0A2P6V6R5</accession>
<name>A0A2P6V6R5_9CHLO</name>
<feature type="compositionally biased region" description="Acidic residues" evidence="1">
    <location>
        <begin position="656"/>
        <end position="670"/>
    </location>
</feature>
<dbReference type="GO" id="GO:0005634">
    <property type="term" value="C:nucleus"/>
    <property type="evidence" value="ECO:0007669"/>
    <property type="project" value="TreeGrafter"/>
</dbReference>
<sequence>MDVRSKAFGLDDDAAEENTVSYEVYPASADASPSELEALRAQLLDHLLPHLRGYIWQRDRFELQLSSAAQAPWQAARRPRRRGADAAPAAGTPAVAAAPPHMWGSTTFGDNIEDEWFVVWLLLEATRALPVTARVWDNDGEFVLIEAAYGLPRWLKPETAQNRVWLHGGAFHLVPLPRFAGDPQISPTPSLVQALAAVRGSEVDTVAPGKMQAALLPRVAGFPQRASELMHVTHAVVPARVAHLLRVEPQLAAAAVEAFHYRTPDDVKAAARMAAFPPQDMVLVAPTLSRCLYAQLALQEFAPPRGYPLPLPSDAQFKAAELGLKLTAGFEMVCANRARYGHAGDGAAAAAGEAAAGAGGAAAEGEPGAAPAAGQQQQPQQQDGAAVAAALAGDPGWAAYRARLEAAGYFRGTLPGSTQHTELLGTAARSYAGTAAYRAVTAALSAPAARIDELLAGAAVDAGSFPPPGQLPPPGSEAWLQEGADPALDAELAARQAEMEVHQQRKAARTQRGAAEPAQPPPPQQQNNAGGGGDSDGRSGGPAPGYEEAGDDFDPSMLAGKLRAFVDAMAGLEGAELPDDVGAVLGGAALGGGSGAAAGSGGGGGVALDEAKFAAELQRVLGLGGDLMKELGAVRINVGNSDGESSEEGSSFFSGSDDEDGDDSEEEEEAPVAAAPAAAAGAAAQRARQQAGTRAAPAAVATATGERGGGGATAASAAARQQEEEEPWEAGTATDSDDDAQFMDAYGKALNAQLASTRMAESFERAPPGAGDQPQQQQAGGPAGGQQQGAASGGADGDADVAAEAAAEAAAMRPIDVDLNLVNSLLASYGEQQGLPGPAGSLAGLLGLRLPEGTQQQGKQPSDS</sequence>
<reference evidence="2 3" key="1">
    <citation type="journal article" date="2018" name="Plant J.">
        <title>Genome sequences of Chlorella sorokiniana UTEX 1602 and Micractinium conductrix SAG 241.80: implications to maltose excretion by a green alga.</title>
        <authorList>
            <person name="Arriola M.B."/>
            <person name="Velmurugan N."/>
            <person name="Zhang Y."/>
            <person name="Plunkett M.H."/>
            <person name="Hondzo H."/>
            <person name="Barney B.M."/>
        </authorList>
    </citation>
    <scope>NUCLEOTIDE SEQUENCE [LARGE SCALE GENOMIC DNA]</scope>
    <source>
        <strain evidence="2 3">SAG 241.80</strain>
    </source>
</reference>
<feature type="region of interest" description="Disordered" evidence="1">
    <location>
        <begin position="74"/>
        <end position="95"/>
    </location>
</feature>
<evidence type="ECO:0000313" key="2">
    <source>
        <dbReference type="EMBL" id="PSC69768.1"/>
    </source>
</evidence>
<dbReference type="Pfam" id="PF07093">
    <property type="entry name" value="SGT1"/>
    <property type="match status" value="2"/>
</dbReference>